<protein>
    <submittedName>
        <fullName evidence="3">Poly(A)-specific ribonuclease PARN</fullName>
    </submittedName>
</protein>
<feature type="transmembrane region" description="Helical" evidence="1">
    <location>
        <begin position="27"/>
        <end position="52"/>
    </location>
</feature>
<evidence type="ECO:0000313" key="2">
    <source>
        <dbReference type="Proteomes" id="UP000887569"/>
    </source>
</evidence>
<proteinExistence type="predicted"/>
<dbReference type="WBParaSite" id="PgR007_g079_t01">
    <property type="protein sequence ID" value="PgR007_g079_t01"/>
    <property type="gene ID" value="PgR007_g079"/>
</dbReference>
<accession>A0A915AFZ7</accession>
<keyword evidence="1" id="KW-0812">Transmembrane</keyword>
<reference evidence="3" key="1">
    <citation type="submission" date="2022-11" db="UniProtKB">
        <authorList>
            <consortium name="WormBaseParasite"/>
        </authorList>
    </citation>
    <scope>IDENTIFICATION</scope>
</reference>
<evidence type="ECO:0000313" key="3">
    <source>
        <dbReference type="WBParaSite" id="PgR007_g079_t01"/>
    </source>
</evidence>
<organism evidence="2 3">
    <name type="scientific">Parascaris univalens</name>
    <name type="common">Nematode worm</name>
    <dbReference type="NCBI Taxonomy" id="6257"/>
    <lineage>
        <taxon>Eukaryota</taxon>
        <taxon>Metazoa</taxon>
        <taxon>Ecdysozoa</taxon>
        <taxon>Nematoda</taxon>
        <taxon>Chromadorea</taxon>
        <taxon>Rhabditida</taxon>
        <taxon>Spirurina</taxon>
        <taxon>Ascaridomorpha</taxon>
        <taxon>Ascaridoidea</taxon>
        <taxon>Ascarididae</taxon>
        <taxon>Parascaris</taxon>
    </lineage>
</organism>
<keyword evidence="1" id="KW-0472">Membrane</keyword>
<dbReference type="AlphaFoldDB" id="A0A915AFZ7"/>
<evidence type="ECO:0000256" key="1">
    <source>
        <dbReference type="SAM" id="Phobius"/>
    </source>
</evidence>
<dbReference type="Proteomes" id="UP000887569">
    <property type="component" value="Unplaced"/>
</dbReference>
<name>A0A915AFZ7_PARUN</name>
<keyword evidence="2" id="KW-1185">Reference proteome</keyword>
<keyword evidence="1" id="KW-1133">Transmembrane helix</keyword>
<sequence>MPQLRSSRVHLILHSFPSLFSLSPSRFIFSFCCSIDFLDSFMIMVHMAFITYKLTGTFIYSLVCSNDCIEISHNWNPFEIKLRARAQFMRHFPR</sequence>